<protein>
    <submittedName>
        <fullName evidence="1">Uncharacterized protein</fullName>
    </submittedName>
</protein>
<comment type="caution">
    <text evidence="1">The sequence shown here is derived from an EMBL/GenBank/DDBJ whole genome shotgun (WGS) entry which is preliminary data.</text>
</comment>
<dbReference type="RefSeq" id="WP_059324417.1">
    <property type="nucleotide sequence ID" value="NZ_CP016377.1"/>
</dbReference>
<dbReference type="Proteomes" id="UP000190816">
    <property type="component" value="Unassembled WGS sequence"/>
</dbReference>
<reference evidence="1 4" key="1">
    <citation type="submission" date="2016-06" db="EMBL/GenBank/DDBJ databases">
        <authorList>
            <person name="Nicholson A.C."/>
        </authorList>
    </citation>
    <scope>NUCLEOTIDE SEQUENCE [LARGE SCALE GENOMIC DNA]</scope>
    <source>
        <strain evidence="1 4">G4123</strain>
    </source>
</reference>
<dbReference type="AlphaFoldDB" id="A0AAJ3TP36"/>
<evidence type="ECO:0000313" key="4">
    <source>
        <dbReference type="Proteomes" id="UP000190816"/>
    </source>
</evidence>
<evidence type="ECO:0000313" key="3">
    <source>
        <dbReference type="Proteomes" id="UP000190016"/>
    </source>
</evidence>
<dbReference type="KEGG" id="ego:BBD34_14855"/>
<proteinExistence type="predicted"/>
<dbReference type="EMBL" id="MBDS01000019">
    <property type="protein sequence ID" value="OPB84644.1"/>
    <property type="molecule type" value="Genomic_DNA"/>
</dbReference>
<gene>
    <name evidence="1" type="ORF">BAY32_04225</name>
    <name evidence="2" type="ORF">BB021_14905</name>
</gene>
<name>A0AAJ3TP36_9FLAO</name>
<organism evidence="1 4">
    <name type="scientific">Elizabethkingia ursingii</name>
    <dbReference type="NCBI Taxonomy" id="1756150"/>
    <lineage>
        <taxon>Bacteria</taxon>
        <taxon>Pseudomonadati</taxon>
        <taxon>Bacteroidota</taxon>
        <taxon>Flavobacteriia</taxon>
        <taxon>Flavobacteriales</taxon>
        <taxon>Weeksellaceae</taxon>
        <taxon>Elizabethkingia</taxon>
    </lineage>
</organism>
<keyword evidence="3" id="KW-1185">Reference proteome</keyword>
<dbReference type="EMBL" id="MAIC01000013">
    <property type="protein sequence ID" value="OPB75977.1"/>
    <property type="molecule type" value="Genomic_DNA"/>
</dbReference>
<dbReference type="Proteomes" id="UP000190016">
    <property type="component" value="Unassembled WGS sequence"/>
</dbReference>
<sequence length="90" mass="10400">MSNKTTLQELIEDIESLKAESMNPDNVRPGAYRIALKHMETKITHLLEKEKQQIMEAFKKGVTSCYDFKTPEQYFNSNYGNPQGDPEETE</sequence>
<evidence type="ECO:0000313" key="1">
    <source>
        <dbReference type="EMBL" id="OPB75977.1"/>
    </source>
</evidence>
<evidence type="ECO:0000313" key="2">
    <source>
        <dbReference type="EMBL" id="OPB84644.1"/>
    </source>
</evidence>
<reference evidence="2 3" key="2">
    <citation type="submission" date="2016-07" db="EMBL/GenBank/DDBJ databases">
        <title>Revisiting the Taxonomy of the Elizabethkingia Genus based on Whole-Genome Sequencing, Optical Mapping, and MALDI-TOF.</title>
        <authorList>
            <person name="Nicholson A.C."/>
        </authorList>
    </citation>
    <scope>NUCLEOTIDE SEQUENCE [LARGE SCALE GENOMIC DNA]</scope>
    <source>
        <strain evidence="2 3">C1558</strain>
    </source>
</reference>
<accession>A0AAJ3TP36</accession>